<dbReference type="GO" id="GO:0000160">
    <property type="term" value="P:phosphorelay signal transduction system"/>
    <property type="evidence" value="ECO:0007669"/>
    <property type="project" value="InterPro"/>
</dbReference>
<gene>
    <name evidence="4" type="primary">spo0F</name>
    <name evidence="4" type="ORF">ENSA5_10030</name>
</gene>
<keyword evidence="5" id="KW-1185">Reference proteome</keyword>
<accession>A0A2S9YGJ5</accession>
<organism evidence="4 5">
    <name type="scientific">Enhygromyxa salina</name>
    <dbReference type="NCBI Taxonomy" id="215803"/>
    <lineage>
        <taxon>Bacteria</taxon>
        <taxon>Pseudomonadati</taxon>
        <taxon>Myxococcota</taxon>
        <taxon>Polyangia</taxon>
        <taxon>Nannocystales</taxon>
        <taxon>Nannocystaceae</taxon>
        <taxon>Enhygromyxa</taxon>
    </lineage>
</organism>
<dbReference type="GO" id="GO:0016740">
    <property type="term" value="F:transferase activity"/>
    <property type="evidence" value="ECO:0007669"/>
    <property type="project" value="UniProtKB-KW"/>
</dbReference>
<feature type="modified residue" description="4-aspartylphosphate" evidence="2">
    <location>
        <position position="53"/>
    </location>
</feature>
<dbReference type="RefSeq" id="WP_106390431.1">
    <property type="nucleotide sequence ID" value="NZ_PVNK01000055.1"/>
</dbReference>
<dbReference type="SMART" id="SM00448">
    <property type="entry name" value="REC"/>
    <property type="match status" value="1"/>
</dbReference>
<evidence type="ECO:0000313" key="4">
    <source>
        <dbReference type="EMBL" id="PRQ04219.1"/>
    </source>
</evidence>
<evidence type="ECO:0000259" key="3">
    <source>
        <dbReference type="PROSITE" id="PS50110"/>
    </source>
</evidence>
<dbReference type="OrthoDB" id="9808843at2"/>
<dbReference type="Pfam" id="PF00072">
    <property type="entry name" value="Response_reg"/>
    <property type="match status" value="1"/>
</dbReference>
<evidence type="ECO:0000313" key="5">
    <source>
        <dbReference type="Proteomes" id="UP000237968"/>
    </source>
</evidence>
<evidence type="ECO:0000256" key="2">
    <source>
        <dbReference type="PROSITE-ProRule" id="PRU00169"/>
    </source>
</evidence>
<keyword evidence="4" id="KW-0808">Transferase</keyword>
<name>A0A2S9YGJ5_9BACT</name>
<dbReference type="EC" id="2.7.-.-" evidence="4"/>
<feature type="domain" description="Response regulatory" evidence="3">
    <location>
        <begin position="2"/>
        <end position="114"/>
    </location>
</feature>
<dbReference type="PANTHER" id="PTHR44591:SF3">
    <property type="entry name" value="RESPONSE REGULATORY DOMAIN-CONTAINING PROTEIN"/>
    <property type="match status" value="1"/>
</dbReference>
<dbReference type="AlphaFoldDB" id="A0A2S9YGJ5"/>
<sequence>MKVLIADDEPRIAKSLARIIESYGYEPTLARDGLEAWELFAEDPQIWGLVITDIRMPKLDGVALVKRIRACGSDIRVVFISGHGEVPDVEGVAPAMFLAKPFRRAQLLDALNGI</sequence>
<protein>
    <submittedName>
        <fullName evidence="4">Sporulation initiation phosphotransferase F</fullName>
        <ecNumber evidence="4">2.7.-.-</ecNumber>
    </submittedName>
</protein>
<dbReference type="EMBL" id="PVNK01000055">
    <property type="protein sequence ID" value="PRQ04219.1"/>
    <property type="molecule type" value="Genomic_DNA"/>
</dbReference>
<comment type="caution">
    <text evidence="4">The sequence shown here is derived from an EMBL/GenBank/DDBJ whole genome shotgun (WGS) entry which is preliminary data.</text>
</comment>
<dbReference type="SUPFAM" id="SSF52172">
    <property type="entry name" value="CheY-like"/>
    <property type="match status" value="1"/>
</dbReference>
<dbReference type="PROSITE" id="PS50110">
    <property type="entry name" value="RESPONSE_REGULATORY"/>
    <property type="match status" value="1"/>
</dbReference>
<dbReference type="PANTHER" id="PTHR44591">
    <property type="entry name" value="STRESS RESPONSE REGULATOR PROTEIN 1"/>
    <property type="match status" value="1"/>
</dbReference>
<keyword evidence="1 2" id="KW-0597">Phosphoprotein</keyword>
<dbReference type="InterPro" id="IPR001789">
    <property type="entry name" value="Sig_transdc_resp-reg_receiver"/>
</dbReference>
<reference evidence="4 5" key="1">
    <citation type="submission" date="2018-03" db="EMBL/GenBank/DDBJ databases">
        <title>Draft Genome Sequences of the Obligatory Marine Myxobacteria Enhygromyxa salina SWB005.</title>
        <authorList>
            <person name="Poehlein A."/>
            <person name="Moghaddam J.A."/>
            <person name="Harms H."/>
            <person name="Alanjari M."/>
            <person name="Koenig G.M."/>
            <person name="Daniel R."/>
            <person name="Schaeberle T.F."/>
        </authorList>
    </citation>
    <scope>NUCLEOTIDE SEQUENCE [LARGE SCALE GENOMIC DNA]</scope>
    <source>
        <strain evidence="4 5">SWB005</strain>
    </source>
</reference>
<dbReference type="InterPro" id="IPR050595">
    <property type="entry name" value="Bact_response_regulator"/>
</dbReference>
<proteinExistence type="predicted"/>
<evidence type="ECO:0000256" key="1">
    <source>
        <dbReference type="ARBA" id="ARBA00022553"/>
    </source>
</evidence>
<dbReference type="Gene3D" id="3.40.50.2300">
    <property type="match status" value="1"/>
</dbReference>
<dbReference type="InterPro" id="IPR011006">
    <property type="entry name" value="CheY-like_superfamily"/>
</dbReference>
<dbReference type="Proteomes" id="UP000237968">
    <property type="component" value="Unassembled WGS sequence"/>
</dbReference>